<keyword evidence="3" id="KW-1185">Reference proteome</keyword>
<accession>A0AAD7QSB6</accession>
<feature type="region of interest" description="Disordered" evidence="1">
    <location>
        <begin position="316"/>
        <end position="342"/>
    </location>
</feature>
<proteinExistence type="predicted"/>
<evidence type="ECO:0000313" key="3">
    <source>
        <dbReference type="Proteomes" id="UP001217417"/>
    </source>
</evidence>
<evidence type="ECO:0000313" key="2">
    <source>
        <dbReference type="EMBL" id="KAJ8098882.1"/>
    </source>
</evidence>
<reference evidence="2" key="1">
    <citation type="submission" date="2023-03" db="EMBL/GenBank/DDBJ databases">
        <title>Near-Complete genome sequence of Lipomyces tetrasporous NRRL Y-64009, an oleaginous yeast capable of growing on lignocellulosic hydrolysates.</title>
        <authorList>
            <consortium name="Lawrence Berkeley National Laboratory"/>
            <person name="Jagtap S.S."/>
            <person name="Liu J.-J."/>
            <person name="Walukiewicz H.E."/>
            <person name="Pangilinan J."/>
            <person name="Lipzen A."/>
            <person name="Ahrendt S."/>
            <person name="Koriabine M."/>
            <person name="Cobaugh K."/>
            <person name="Salamov A."/>
            <person name="Yoshinaga Y."/>
            <person name="Ng V."/>
            <person name="Daum C."/>
            <person name="Grigoriev I.V."/>
            <person name="Slininger P.J."/>
            <person name="Dien B.S."/>
            <person name="Jin Y.-S."/>
            <person name="Rao C.V."/>
        </authorList>
    </citation>
    <scope>NUCLEOTIDE SEQUENCE</scope>
    <source>
        <strain evidence="2">NRRL Y-64009</strain>
    </source>
</reference>
<dbReference type="EMBL" id="JARPMG010000008">
    <property type="protein sequence ID" value="KAJ8098882.1"/>
    <property type="molecule type" value="Genomic_DNA"/>
</dbReference>
<sequence>MTGMTDTGFENFFPAQLLGYHNDDIQYSSDLWTGVTFVESRPSAQPTPVHAECWDDIEHIYTELHKSVDRVISKIPLYTPLRLDQVREQNRKLIAKLKSLDSAITRDTTPAAVVNDSGFLVYSSAGSEPASAPSSPYASSVGGNFPIPETREIWQAVPDRCAPPIQDAPAESIVHQTPSPWPRRTSFADVKDGSKLAKKLLPVGKGKLAYRLQNLPRNFNYLPVRLNCQRFHTFRLVTNLGLAIESSIFVEQNSRIRKRIALAHFYHAYTLAQEHHEVFLSWYDNQRVQGCSMLPKGGSKSVVQHRFADLIFSQDVQLGGTPTPRPSDDRDDAKRRAAKIQT</sequence>
<feature type="compositionally biased region" description="Basic and acidic residues" evidence="1">
    <location>
        <begin position="326"/>
        <end position="335"/>
    </location>
</feature>
<dbReference type="RefSeq" id="XP_056042332.1">
    <property type="nucleotide sequence ID" value="XM_056189708.1"/>
</dbReference>
<name>A0AAD7QSB6_9ASCO</name>
<dbReference type="AlphaFoldDB" id="A0AAD7QSB6"/>
<dbReference type="Proteomes" id="UP001217417">
    <property type="component" value="Unassembled WGS sequence"/>
</dbReference>
<dbReference type="GeneID" id="80884874"/>
<gene>
    <name evidence="2" type="ORF">POJ06DRAFT_277277</name>
</gene>
<protein>
    <submittedName>
        <fullName evidence="2">Uncharacterized protein</fullName>
    </submittedName>
</protein>
<evidence type="ECO:0000256" key="1">
    <source>
        <dbReference type="SAM" id="MobiDB-lite"/>
    </source>
</evidence>
<comment type="caution">
    <text evidence="2">The sequence shown here is derived from an EMBL/GenBank/DDBJ whole genome shotgun (WGS) entry which is preliminary data.</text>
</comment>
<organism evidence="2 3">
    <name type="scientific">Lipomyces tetrasporus</name>
    <dbReference type="NCBI Taxonomy" id="54092"/>
    <lineage>
        <taxon>Eukaryota</taxon>
        <taxon>Fungi</taxon>
        <taxon>Dikarya</taxon>
        <taxon>Ascomycota</taxon>
        <taxon>Saccharomycotina</taxon>
        <taxon>Lipomycetes</taxon>
        <taxon>Lipomycetales</taxon>
        <taxon>Lipomycetaceae</taxon>
        <taxon>Lipomyces</taxon>
    </lineage>
</organism>